<dbReference type="KEGG" id="tfr:BR63_18475"/>
<reference evidence="5 6" key="1">
    <citation type="journal article" date="2019" name="Front. Microbiol.">
        <title>Thermoanaerosceptrum fracticalcis gen. nov. sp. nov., a Novel Fumarate-Fermenting Microorganism From a Deep Fractured Carbonate Aquifer of the US Great Basin.</title>
        <authorList>
            <person name="Hamilton-Brehm S.D."/>
            <person name="Stewart L.E."/>
            <person name="Zavarin M."/>
            <person name="Caldwell M."/>
            <person name="Lawson P.A."/>
            <person name="Onstott T.C."/>
            <person name="Grzymski J."/>
            <person name="Neveux I."/>
            <person name="Lollar B.S."/>
            <person name="Russell C.E."/>
            <person name="Moser D.P."/>
        </authorList>
    </citation>
    <scope>NUCLEOTIDE SEQUENCE [LARGE SCALE GENOMIC DNA]</scope>
    <source>
        <strain evidence="5 6">DRI-13</strain>
    </source>
</reference>
<evidence type="ECO:0000256" key="2">
    <source>
        <dbReference type="ARBA" id="ARBA00022679"/>
    </source>
</evidence>
<dbReference type="Pfam" id="PF02595">
    <property type="entry name" value="Gly_kinase"/>
    <property type="match status" value="1"/>
</dbReference>
<evidence type="ECO:0000256" key="1">
    <source>
        <dbReference type="ARBA" id="ARBA00006284"/>
    </source>
</evidence>
<dbReference type="InterPro" id="IPR036129">
    <property type="entry name" value="Glycerate_kinase_sf"/>
</dbReference>
<dbReference type="PANTHER" id="PTHR21599:SF0">
    <property type="entry name" value="GLYCERATE KINASE"/>
    <property type="match status" value="1"/>
</dbReference>
<evidence type="ECO:0000256" key="3">
    <source>
        <dbReference type="ARBA" id="ARBA00022777"/>
    </source>
</evidence>
<dbReference type="EC" id="2.7.1.-" evidence="5"/>
<dbReference type="GO" id="GO:0031388">
    <property type="term" value="P:organic acid phosphorylation"/>
    <property type="evidence" value="ECO:0007669"/>
    <property type="project" value="UniProtKB-UniRule"/>
</dbReference>
<keyword evidence="3 4" id="KW-0418">Kinase</keyword>
<proteinExistence type="inferred from homology"/>
<evidence type="ECO:0000256" key="4">
    <source>
        <dbReference type="PIRNR" id="PIRNR006078"/>
    </source>
</evidence>
<keyword evidence="2 4" id="KW-0808">Transferase</keyword>
<keyword evidence="6" id="KW-1185">Reference proteome</keyword>
<dbReference type="InterPro" id="IPR018193">
    <property type="entry name" value="Glyc_kinase_flavodox-like_fold"/>
</dbReference>
<protein>
    <submittedName>
        <fullName evidence="5">Glycerate kinase</fullName>
        <ecNumber evidence="5">2.7.1.-</ecNumber>
    </submittedName>
</protein>
<dbReference type="Gene3D" id="3.40.50.10350">
    <property type="entry name" value="Glycerate kinase, domain 1"/>
    <property type="match status" value="1"/>
</dbReference>
<accession>A0A7G6E7M3</accession>
<dbReference type="PIRSF" id="PIRSF006078">
    <property type="entry name" value="GlxK"/>
    <property type="match status" value="1"/>
</dbReference>
<dbReference type="InterPro" id="IPR004381">
    <property type="entry name" value="Glycerate_kinase"/>
</dbReference>
<dbReference type="NCBIfam" id="TIGR00045">
    <property type="entry name" value="glycerate kinase"/>
    <property type="match status" value="1"/>
</dbReference>
<dbReference type="AlphaFoldDB" id="A0A7G6E7M3"/>
<dbReference type="GO" id="GO:0008887">
    <property type="term" value="F:glycerate kinase activity"/>
    <property type="evidence" value="ECO:0007669"/>
    <property type="project" value="UniProtKB-UniRule"/>
</dbReference>
<dbReference type="RefSeq" id="WP_034420443.1">
    <property type="nucleotide sequence ID" value="NZ_CP045798.1"/>
</dbReference>
<dbReference type="EMBL" id="CP045798">
    <property type="protein sequence ID" value="QNB48077.1"/>
    <property type="molecule type" value="Genomic_DNA"/>
</dbReference>
<dbReference type="Proteomes" id="UP000515847">
    <property type="component" value="Chromosome"/>
</dbReference>
<dbReference type="OrthoDB" id="9774290at2"/>
<gene>
    <name evidence="5" type="ORF">BR63_18475</name>
</gene>
<sequence length="380" mass="39572">MRKIVVAPDSFKGSMSAREAAEAMERGIKAVCPNVIIEKIPMADGGEGTVETLVDATGGRVIKVNVLGPLGEKRESYFGILGDGKTAVIEMALASGLPLVPKEKRNPLVTTTYGTGQLIKAALDQGCREFIIGIGGSATNDGGVGMAQALGVRFLDAEGKEIPFGGGSLNRLEKIDASKIDPRLQECKVMVACDVNNPLCGPKGASAVFGPQKGATPEMVELLDHNLAHLAAVIKRDVGEDVKDFPGAGAAGGLGAGLMAFCHAQLQRGIEIIIQATRLAAKMAGADLVITGEGQIDFQTAHGKTPMGVATVAKSMNIPVIALVGNIGRGADMLYDLGIDAIFSIAEGPMGLEECMKNGAELMERAANRVMRAININLLR</sequence>
<evidence type="ECO:0000313" key="5">
    <source>
        <dbReference type="EMBL" id="QNB48077.1"/>
    </source>
</evidence>
<comment type="similarity">
    <text evidence="1 4">Belongs to the glycerate kinase type-1 family.</text>
</comment>
<name>A0A7G6E7M3_THEFR</name>
<dbReference type="SUPFAM" id="SSF110738">
    <property type="entry name" value="Glycerate kinase I"/>
    <property type="match status" value="1"/>
</dbReference>
<evidence type="ECO:0000313" key="6">
    <source>
        <dbReference type="Proteomes" id="UP000515847"/>
    </source>
</evidence>
<dbReference type="InterPro" id="IPR018197">
    <property type="entry name" value="Glycerate_kinase_RE-like"/>
</dbReference>
<dbReference type="Gene3D" id="3.90.1510.10">
    <property type="entry name" value="Glycerate kinase, domain 2"/>
    <property type="match status" value="1"/>
</dbReference>
<dbReference type="PANTHER" id="PTHR21599">
    <property type="entry name" value="GLYCERATE KINASE"/>
    <property type="match status" value="1"/>
</dbReference>
<organism evidence="5 6">
    <name type="scientific">Thermanaerosceptrum fracticalcis</name>
    <dbReference type="NCBI Taxonomy" id="1712410"/>
    <lineage>
        <taxon>Bacteria</taxon>
        <taxon>Bacillati</taxon>
        <taxon>Bacillota</taxon>
        <taxon>Clostridia</taxon>
        <taxon>Eubacteriales</taxon>
        <taxon>Peptococcaceae</taxon>
        <taxon>Thermanaerosceptrum</taxon>
    </lineage>
</organism>